<organism evidence="5 6">
    <name type="scientific">Cellulomonas edaphi</name>
    <dbReference type="NCBI Taxonomy" id="3053468"/>
    <lineage>
        <taxon>Bacteria</taxon>
        <taxon>Bacillati</taxon>
        <taxon>Actinomycetota</taxon>
        <taxon>Actinomycetes</taxon>
        <taxon>Micrococcales</taxon>
        <taxon>Cellulomonadaceae</taxon>
        <taxon>Cellulomonas</taxon>
    </lineage>
</organism>
<dbReference type="PANTHER" id="PTHR33392">
    <property type="entry name" value="POLYISOPRENYL-TEICHOIC ACID--PEPTIDOGLYCAN TEICHOIC ACID TRANSFERASE TAGU"/>
    <property type="match status" value="1"/>
</dbReference>
<dbReference type="Pfam" id="PF03816">
    <property type="entry name" value="LytR_cpsA_psr"/>
    <property type="match status" value="1"/>
</dbReference>
<proteinExistence type="inferred from homology"/>
<dbReference type="Gene3D" id="3.40.50.2300">
    <property type="match status" value="1"/>
</dbReference>
<evidence type="ECO:0000313" key="5">
    <source>
        <dbReference type="EMBL" id="MDM7830603.1"/>
    </source>
</evidence>
<comment type="caution">
    <text evidence="5">The sequence shown here is derived from an EMBL/GenBank/DDBJ whole genome shotgun (WGS) entry which is preliminary data.</text>
</comment>
<dbReference type="Gene3D" id="3.40.630.190">
    <property type="entry name" value="LCP protein"/>
    <property type="match status" value="1"/>
</dbReference>
<comment type="similarity">
    <text evidence="1">Belongs to the LytR/CpsA/Psr (LCP) family.</text>
</comment>
<dbReference type="Pfam" id="PF01451">
    <property type="entry name" value="LMWPc"/>
    <property type="match status" value="1"/>
</dbReference>
<keyword evidence="3" id="KW-0472">Membrane</keyword>
<keyword evidence="3" id="KW-0812">Transmembrane</keyword>
<gene>
    <name evidence="5" type="ORF">QRT05_04605</name>
</gene>
<sequence length="541" mass="56173">MSPPEAVPPTAVASRFHVLLVGATNVGDSLAAERLLRARLGADSAVTVTSAGIHATPGDPVPEHLSELLAREGVAVDGHHAQELDAAMVESADLVLTATRDERAAVVRRVPAAVRRTFTLSEMARLATSLGPSALPEGDAAARLAALARVAPAQRGARPVAEDDDIPFPAAAGPRGYEESLDQVRAAVDGIVWTVLSPPDEPGPPPAPPRRPEPPPRSPSHRGRNIAIAVVGSLVLLIVVAMAGALVVVGALDNRLERFPNPIPAADRPPPFTPAEVGGPVPVNILVLGSTDDVRTKGDQDWAEAAAQTDIVMLAHVSADRSSVQVIAMPPDLAADVPGSGPGTLRSAFAEGGPTGAVQTVERLTNVRLDHVALTDSDTFAQVTDELGGVEVDLDADVVIDGREVSAGPQVLTGEEALAWVRADGVDDVTGARRSAVWLRAILDRLGDDDVRRNPVTWLRLLRVVSGSVAVDQAFDRSELVGLLTSVRNVGPGEVRVVPVRTKVVTTGDSAATVPEAAPFAALIDALRTDTLDAQPAAPIS</sequence>
<dbReference type="Proteomes" id="UP001321453">
    <property type="component" value="Unassembled WGS sequence"/>
</dbReference>
<accession>A0ABT7S4R4</accession>
<reference evidence="5 6" key="1">
    <citation type="submission" date="2023-06" db="EMBL/GenBank/DDBJ databases">
        <title>Cellulomonas sp. MW9 Whole genome sequence.</title>
        <authorList>
            <person name="Park S."/>
        </authorList>
    </citation>
    <scope>NUCLEOTIDE SEQUENCE [LARGE SCALE GENOMIC DNA]</scope>
    <source>
        <strain evidence="5 6">MW9</strain>
    </source>
</reference>
<keyword evidence="6" id="KW-1185">Reference proteome</keyword>
<evidence type="ECO:0000313" key="6">
    <source>
        <dbReference type="Proteomes" id="UP001321453"/>
    </source>
</evidence>
<dbReference type="SUPFAM" id="SSF52788">
    <property type="entry name" value="Phosphotyrosine protein phosphatases I"/>
    <property type="match status" value="1"/>
</dbReference>
<evidence type="ECO:0000259" key="4">
    <source>
        <dbReference type="SMART" id="SM00226"/>
    </source>
</evidence>
<evidence type="ECO:0000256" key="3">
    <source>
        <dbReference type="SAM" id="Phobius"/>
    </source>
</evidence>
<feature type="domain" description="Phosphotyrosine protein phosphatase I" evidence="4">
    <location>
        <begin position="16"/>
        <end position="194"/>
    </location>
</feature>
<protein>
    <submittedName>
        <fullName evidence="5">LCP family protein</fullName>
    </submittedName>
</protein>
<dbReference type="InterPro" id="IPR050922">
    <property type="entry name" value="LytR/CpsA/Psr_CW_biosynth"/>
</dbReference>
<dbReference type="RefSeq" id="WP_289445711.1">
    <property type="nucleotide sequence ID" value="NZ_JAUCGR010000001.1"/>
</dbReference>
<evidence type="ECO:0000256" key="1">
    <source>
        <dbReference type="ARBA" id="ARBA00006068"/>
    </source>
</evidence>
<dbReference type="NCBIfam" id="TIGR00350">
    <property type="entry name" value="lytR_cpsA_psr"/>
    <property type="match status" value="1"/>
</dbReference>
<dbReference type="EMBL" id="JAUCGR010000001">
    <property type="protein sequence ID" value="MDM7830603.1"/>
    <property type="molecule type" value="Genomic_DNA"/>
</dbReference>
<dbReference type="InterPro" id="IPR036196">
    <property type="entry name" value="Ptyr_pPase_sf"/>
</dbReference>
<feature type="compositionally biased region" description="Pro residues" evidence="2">
    <location>
        <begin position="199"/>
        <end position="209"/>
    </location>
</feature>
<feature type="region of interest" description="Disordered" evidence="2">
    <location>
        <begin position="155"/>
        <end position="175"/>
    </location>
</feature>
<dbReference type="SMART" id="SM00226">
    <property type="entry name" value="LMWPc"/>
    <property type="match status" value="1"/>
</dbReference>
<dbReference type="PANTHER" id="PTHR33392:SF6">
    <property type="entry name" value="POLYISOPRENYL-TEICHOIC ACID--PEPTIDOGLYCAN TEICHOIC ACID TRANSFERASE TAGU"/>
    <property type="match status" value="1"/>
</dbReference>
<keyword evidence="3" id="KW-1133">Transmembrane helix</keyword>
<evidence type="ECO:0000256" key="2">
    <source>
        <dbReference type="SAM" id="MobiDB-lite"/>
    </source>
</evidence>
<dbReference type="InterPro" id="IPR023485">
    <property type="entry name" value="Ptyr_pPase"/>
</dbReference>
<feature type="transmembrane region" description="Helical" evidence="3">
    <location>
        <begin position="226"/>
        <end position="252"/>
    </location>
</feature>
<feature type="region of interest" description="Disordered" evidence="2">
    <location>
        <begin position="195"/>
        <end position="221"/>
    </location>
</feature>
<name>A0ABT7S4R4_9CELL</name>
<dbReference type="InterPro" id="IPR004474">
    <property type="entry name" value="LytR_CpsA_psr"/>
</dbReference>